<evidence type="ECO:0000256" key="6">
    <source>
        <dbReference type="PIRNR" id="PIRNR037989"/>
    </source>
</evidence>
<comment type="function">
    <text evidence="6">Peroxisomal protease that mediates both the removal of the leader peptide from proteins containing a PTS2 target sequence and processes several PTS1-containing proteins. Catalyzes the processing of PTS1-proteins involved in the peroxisomal beta-oxidation of fatty acids.</text>
</comment>
<dbReference type="EC" id="3.4.21.-" evidence="6"/>
<organism evidence="9 10">
    <name type="scientific">Callorhinchus milii</name>
    <name type="common">Ghost shark</name>
    <dbReference type="NCBI Taxonomy" id="7868"/>
    <lineage>
        <taxon>Eukaryota</taxon>
        <taxon>Metazoa</taxon>
        <taxon>Chordata</taxon>
        <taxon>Craniata</taxon>
        <taxon>Vertebrata</taxon>
        <taxon>Chondrichthyes</taxon>
        <taxon>Holocephali</taxon>
        <taxon>Chimaeriformes</taxon>
        <taxon>Callorhinchidae</taxon>
        <taxon>Callorhinchus</taxon>
    </lineage>
</organism>
<dbReference type="Ensembl" id="ENSCMIT00000005644.1">
    <property type="protein sequence ID" value="ENSCMIP00000005456.1"/>
    <property type="gene ID" value="ENSCMIG00000003167.1"/>
</dbReference>
<dbReference type="GO" id="GO:0005777">
    <property type="term" value="C:peroxisome"/>
    <property type="evidence" value="ECO:0007669"/>
    <property type="project" value="UniProtKB-SubCell"/>
</dbReference>
<dbReference type="PANTHER" id="PTHR21004:SF0">
    <property type="entry name" value="PEROXISOMAL LEADER PEPTIDE-PROCESSING PROTEASE"/>
    <property type="match status" value="1"/>
</dbReference>
<comment type="similarity">
    <text evidence="1 6 7">Belongs to the peptidase S1B family.</text>
</comment>
<dbReference type="STRING" id="7868.ENSCMIP00000005456"/>
<keyword evidence="10" id="KW-1185">Reference proteome</keyword>
<dbReference type="CTD" id="219743"/>
<protein>
    <recommendedName>
        <fullName evidence="6">Peroxisomal leader peptide-processing protease</fullName>
        <ecNumber evidence="6">3.4.21.-</ecNumber>
    </recommendedName>
</protein>
<keyword evidence="2 6" id="KW-0645">Protease</keyword>
<reference evidence="10" key="3">
    <citation type="journal article" date="2014" name="Nature">
        <title>Elephant shark genome provides unique insights into gnathostome evolution.</title>
        <authorList>
            <consortium name="International Elephant Shark Genome Sequencing Consortium"/>
            <person name="Venkatesh B."/>
            <person name="Lee A.P."/>
            <person name="Ravi V."/>
            <person name="Maurya A.K."/>
            <person name="Lian M.M."/>
            <person name="Swann J.B."/>
            <person name="Ohta Y."/>
            <person name="Flajnik M.F."/>
            <person name="Sutoh Y."/>
            <person name="Kasahara M."/>
            <person name="Hoon S."/>
            <person name="Gangu V."/>
            <person name="Roy S.W."/>
            <person name="Irimia M."/>
            <person name="Korzh V."/>
            <person name="Kondrychyn I."/>
            <person name="Lim Z.W."/>
            <person name="Tay B.H."/>
            <person name="Tohari S."/>
            <person name="Kong K.W."/>
            <person name="Ho S."/>
            <person name="Lorente-Galdos B."/>
            <person name="Quilez J."/>
            <person name="Marques-Bonet T."/>
            <person name="Raney B.J."/>
            <person name="Ingham P.W."/>
            <person name="Tay A."/>
            <person name="Hillier L.W."/>
            <person name="Minx P."/>
            <person name="Boehm T."/>
            <person name="Wilson R.K."/>
            <person name="Brenner S."/>
            <person name="Warren W.C."/>
        </authorList>
    </citation>
    <scope>NUCLEOTIDE SEQUENCE [LARGE SCALE GENOMIC DNA]</scope>
</reference>
<dbReference type="GO" id="GO:0016485">
    <property type="term" value="P:protein processing"/>
    <property type="evidence" value="ECO:0007669"/>
    <property type="project" value="InterPro"/>
</dbReference>
<evidence type="ECO:0000256" key="8">
    <source>
        <dbReference type="SAM" id="MobiDB-lite"/>
    </source>
</evidence>
<dbReference type="AlphaFoldDB" id="A0A4W3GPI9"/>
<evidence type="ECO:0000256" key="7">
    <source>
        <dbReference type="RuleBase" id="RU004296"/>
    </source>
</evidence>
<gene>
    <name evidence="9" type="primary">tysnd1</name>
</gene>
<dbReference type="GeneID" id="103181318"/>
<evidence type="ECO:0000256" key="4">
    <source>
        <dbReference type="ARBA" id="ARBA00022801"/>
    </source>
</evidence>
<dbReference type="Pfam" id="PF13365">
    <property type="entry name" value="Trypsin_2"/>
    <property type="match status" value="1"/>
</dbReference>
<reference evidence="9" key="5">
    <citation type="submission" date="2025-09" db="UniProtKB">
        <authorList>
            <consortium name="Ensembl"/>
        </authorList>
    </citation>
    <scope>IDENTIFICATION</scope>
</reference>
<evidence type="ECO:0000256" key="1">
    <source>
        <dbReference type="ARBA" id="ARBA00008764"/>
    </source>
</evidence>
<dbReference type="SUPFAM" id="SSF50494">
    <property type="entry name" value="Trypsin-like serine proteases"/>
    <property type="match status" value="2"/>
</dbReference>
<evidence type="ECO:0000256" key="2">
    <source>
        <dbReference type="ARBA" id="ARBA00022670"/>
    </source>
</evidence>
<dbReference type="PRINTS" id="PR00839">
    <property type="entry name" value="V8PROTEASE"/>
</dbReference>
<dbReference type="InParanoid" id="A0A4W3GPI9"/>
<keyword evidence="4 6" id="KW-0378">Hydrolase</keyword>
<dbReference type="GeneTree" id="ENSGT00390000014627"/>
<reference evidence="9" key="4">
    <citation type="submission" date="2025-08" db="UniProtKB">
        <authorList>
            <consortium name="Ensembl"/>
        </authorList>
    </citation>
    <scope>IDENTIFICATION</scope>
</reference>
<dbReference type="InterPro" id="IPR009003">
    <property type="entry name" value="Peptidase_S1_PA"/>
</dbReference>
<keyword evidence="5 6" id="KW-0720">Serine protease</keyword>
<dbReference type="PANTHER" id="PTHR21004">
    <property type="entry name" value="SERINE PROTEASE-RELATED"/>
    <property type="match status" value="1"/>
</dbReference>
<sequence length="586" mass="63819">MIAPEDWSCIVSASVQRGGAGGIAPDPTGPERPVSCPGQDRSCRGSDRDGAWSCSGVILDRRRGVVLCHGLIFLPFLQQPDRDLTRGTFLLPGAFHKDLRVQVQFSRNDCKPKQVLPVRENDATGQDFDDPASGFKPSLSWTAGRLTDAQLPHSQAEMLMLCSCPEFRQIFRTLFSKLDKWHFYSEEEKSECGKLQNDSLGLVWFGVLQCPGWQDCPGGDHPQYISSTSLQKGEPLFTCASPFASFSSHIFMNTFSKGIVSNLAGEDNAMILTDARCLPGTEGGGVYIKSKDLYYLAGLIVAPLCWKANEWIGLTLVCSVGSIIKNIGRFLKVFDYSGKRMLPFWTVPDYLTIPGRHRLTQLLSTVALLESGRVWGSGVIISPKLILTCRHVLNGESTVKVKIHPDSNRCLVLKGRVLFATKDNSAYDVAVVELEEGLSAVETITAASEFNTGEDVYIVGYGVFGQRCSASVTSGVVSAVVTAASQPVMLQTTCAVHAGASGGPIFRKNSGELLGIVSSNARNNTVGASYPHLNFSIPITVLQPLLSVYTQSRDISVFETLNTANDRLHALWRLQGRLSSLQKSKL</sequence>
<evidence type="ECO:0000256" key="3">
    <source>
        <dbReference type="ARBA" id="ARBA00022729"/>
    </source>
</evidence>
<dbReference type="InterPro" id="IPR008256">
    <property type="entry name" value="Peptidase_S1B"/>
</dbReference>
<comment type="subcellular location">
    <subcellularLocation>
        <location evidence="6">Peroxisome</location>
    </subcellularLocation>
</comment>
<feature type="region of interest" description="Disordered" evidence="8">
    <location>
        <begin position="18"/>
        <end position="50"/>
    </location>
</feature>
<evidence type="ECO:0000313" key="9">
    <source>
        <dbReference type="Ensembl" id="ENSCMIP00000005456.1"/>
    </source>
</evidence>
<dbReference type="Proteomes" id="UP000314986">
    <property type="component" value="Unassembled WGS sequence"/>
</dbReference>
<dbReference type="KEGG" id="cmk:103181318"/>
<dbReference type="GO" id="GO:0004252">
    <property type="term" value="F:serine-type endopeptidase activity"/>
    <property type="evidence" value="ECO:0007669"/>
    <property type="project" value="InterPro"/>
</dbReference>
<dbReference type="InterPro" id="IPR043504">
    <property type="entry name" value="Peptidase_S1_PA_chymotrypsin"/>
</dbReference>
<keyword evidence="3" id="KW-0732">Signal</keyword>
<accession>A0A4W3GPI9</accession>
<dbReference type="GO" id="GO:0031998">
    <property type="term" value="P:regulation of fatty acid beta-oxidation"/>
    <property type="evidence" value="ECO:0007669"/>
    <property type="project" value="TreeGrafter"/>
</dbReference>
<dbReference type="RefSeq" id="XP_007895918.1">
    <property type="nucleotide sequence ID" value="XM_007897727.2"/>
</dbReference>
<evidence type="ECO:0000313" key="10">
    <source>
        <dbReference type="Proteomes" id="UP000314986"/>
    </source>
</evidence>
<reference evidence="10" key="1">
    <citation type="journal article" date="2006" name="Science">
        <title>Ancient noncoding elements conserved in the human genome.</title>
        <authorList>
            <person name="Venkatesh B."/>
            <person name="Kirkness E.F."/>
            <person name="Loh Y.H."/>
            <person name="Halpern A.L."/>
            <person name="Lee A.P."/>
            <person name="Johnson J."/>
            <person name="Dandona N."/>
            <person name="Viswanathan L.D."/>
            <person name="Tay A."/>
            <person name="Venter J.C."/>
            <person name="Strausberg R.L."/>
            <person name="Brenner S."/>
        </authorList>
    </citation>
    <scope>NUCLEOTIDE SEQUENCE [LARGE SCALE GENOMIC DNA]</scope>
</reference>
<name>A0A4W3GPI9_CALMI</name>
<dbReference type="Gene3D" id="2.40.10.10">
    <property type="entry name" value="Trypsin-like serine proteases"/>
    <property type="match status" value="2"/>
</dbReference>
<reference evidence="10" key="2">
    <citation type="journal article" date="2007" name="PLoS Biol.">
        <title>Survey sequencing and comparative analysis of the elephant shark (Callorhinchus milii) genome.</title>
        <authorList>
            <person name="Venkatesh B."/>
            <person name="Kirkness E.F."/>
            <person name="Loh Y.H."/>
            <person name="Halpern A.L."/>
            <person name="Lee A.P."/>
            <person name="Johnson J."/>
            <person name="Dandona N."/>
            <person name="Viswanathan L.D."/>
            <person name="Tay A."/>
            <person name="Venter J.C."/>
            <person name="Strausberg R.L."/>
            <person name="Brenner S."/>
        </authorList>
    </citation>
    <scope>NUCLEOTIDE SEQUENCE [LARGE SCALE GENOMIC DNA]</scope>
</reference>
<dbReference type="OrthoDB" id="17845at2759"/>
<dbReference type="FunFam" id="2.40.10.10:FF:000096">
    <property type="entry name" value="Glyoxysomal processing protease glyoxysomal"/>
    <property type="match status" value="1"/>
</dbReference>
<keyword evidence="6" id="KW-0576">Peroxisome</keyword>
<evidence type="ECO:0000256" key="5">
    <source>
        <dbReference type="ARBA" id="ARBA00022825"/>
    </source>
</evidence>
<comment type="PTM">
    <text evidence="6">The full-lengh TYSND1 is the active the proteolytic processing of PTS1- and PTS2-proteins and in self-cleavage, and intermolecular self-cleavage of TYSND1 down-regulates its protease activity.</text>
</comment>
<dbReference type="OMA" id="CWKSTEW"/>
<dbReference type="InterPro" id="IPR039245">
    <property type="entry name" value="TYSND1/DEG15"/>
</dbReference>
<feature type="compositionally biased region" description="Basic and acidic residues" evidence="8">
    <location>
        <begin position="41"/>
        <end position="50"/>
    </location>
</feature>
<proteinExistence type="inferred from homology"/>